<evidence type="ECO:0000256" key="2">
    <source>
        <dbReference type="ARBA" id="ARBA00004496"/>
    </source>
</evidence>
<feature type="domain" description="Uroporphyrinogen decarboxylase (URO-D)" evidence="15">
    <location>
        <begin position="9"/>
        <end position="18"/>
    </location>
</feature>
<dbReference type="Proteomes" id="UP001186944">
    <property type="component" value="Unassembled WGS sequence"/>
</dbReference>
<comment type="function">
    <text evidence="1">Catalyzes the decarboxylation of four acetate groups of uroporphyrinogen-III to yield coproporphyrinogen-III.</text>
</comment>
<dbReference type="InterPro" id="IPR038071">
    <property type="entry name" value="UROD/MetE-like_sf"/>
</dbReference>
<dbReference type="PANTHER" id="PTHR21091:SF169">
    <property type="entry name" value="UROPORPHYRINOGEN DECARBOXYLASE"/>
    <property type="match status" value="1"/>
</dbReference>
<comment type="subunit">
    <text evidence="5">Homodimer.</text>
</comment>
<evidence type="ECO:0000313" key="16">
    <source>
        <dbReference type="EMBL" id="KAK3091835.1"/>
    </source>
</evidence>
<organism evidence="16 17">
    <name type="scientific">Pinctada imbricata</name>
    <name type="common">Atlantic pearl-oyster</name>
    <name type="synonym">Pinctada martensii</name>
    <dbReference type="NCBI Taxonomy" id="66713"/>
    <lineage>
        <taxon>Eukaryota</taxon>
        <taxon>Metazoa</taxon>
        <taxon>Spiralia</taxon>
        <taxon>Lophotrochozoa</taxon>
        <taxon>Mollusca</taxon>
        <taxon>Bivalvia</taxon>
        <taxon>Autobranchia</taxon>
        <taxon>Pteriomorphia</taxon>
        <taxon>Pterioida</taxon>
        <taxon>Pterioidea</taxon>
        <taxon>Pteriidae</taxon>
        <taxon>Pinctada</taxon>
    </lineage>
</organism>
<dbReference type="Pfam" id="PF01208">
    <property type="entry name" value="URO-D"/>
    <property type="match status" value="1"/>
</dbReference>
<evidence type="ECO:0000256" key="3">
    <source>
        <dbReference type="ARBA" id="ARBA00004804"/>
    </source>
</evidence>
<dbReference type="InterPro" id="IPR006361">
    <property type="entry name" value="Uroporphyrinogen_deCO2ase_HemE"/>
</dbReference>
<comment type="subcellular location">
    <subcellularLocation>
        <location evidence="2">Cytoplasm</location>
    </subcellularLocation>
</comment>
<proteinExistence type="inferred from homology"/>
<comment type="similarity">
    <text evidence="4 14">Belongs to the uroporphyrinogen decarboxylase family.</text>
</comment>
<dbReference type="FunFam" id="3.20.20.210:FF:000001">
    <property type="entry name" value="Uroporphyrinogen decarboxylase"/>
    <property type="match status" value="1"/>
</dbReference>
<dbReference type="PROSITE" id="PS00906">
    <property type="entry name" value="UROD_1"/>
    <property type="match status" value="1"/>
</dbReference>
<keyword evidence="8" id="KW-0963">Cytoplasm</keyword>
<keyword evidence="10 13" id="KW-0456">Lyase</keyword>
<keyword evidence="11 13" id="KW-0627">Porphyrin biosynthesis</keyword>
<dbReference type="Gene3D" id="3.20.20.210">
    <property type="match status" value="1"/>
</dbReference>
<evidence type="ECO:0000259" key="15">
    <source>
        <dbReference type="PROSITE" id="PS00906"/>
    </source>
</evidence>
<dbReference type="InterPro" id="IPR000257">
    <property type="entry name" value="Uroporphyrinogen_deCOase"/>
</dbReference>
<dbReference type="GO" id="GO:0004853">
    <property type="term" value="F:uroporphyrinogen decarboxylase activity"/>
    <property type="evidence" value="ECO:0007669"/>
    <property type="project" value="UniProtKB-EC"/>
</dbReference>
<evidence type="ECO:0000256" key="1">
    <source>
        <dbReference type="ARBA" id="ARBA00002448"/>
    </source>
</evidence>
<evidence type="ECO:0000313" key="17">
    <source>
        <dbReference type="Proteomes" id="UP001186944"/>
    </source>
</evidence>
<dbReference type="EMBL" id="VSWD01000010">
    <property type="protein sequence ID" value="KAK3091835.1"/>
    <property type="molecule type" value="Genomic_DNA"/>
</dbReference>
<accession>A0AA88XTZ4</accession>
<evidence type="ECO:0000256" key="11">
    <source>
        <dbReference type="ARBA" id="ARBA00023244"/>
    </source>
</evidence>
<dbReference type="HAMAP" id="MF_00218">
    <property type="entry name" value="URO_D"/>
    <property type="match status" value="1"/>
</dbReference>
<sequence>MGKKTERTPVWLMRQAGRYLPEYGQFKADNNASFFDMVKNPEWACEITLQPLRRFDLDAAIIFSDILTIPQALGIGIEIEDGKGMKFDFLLDKPSDIDKLNIGVDVSQELHYVYDAITLTRQRLEGKCPLFGFSGSPWTLMKFMIDGGSTVPLPKARRWLQEHPDDSRRLLDILTEKVIDYLVCQIKAGAQIVQVFDSCGGELGPNQFNKFSLPYLKQISYSVKEKLREQKIDLVPMVVFAKDAHFAIEELSNAGYEVVSIDWTVRPTHARRLVGTNVTLQGNLDPTMLYAPESELKHAVKEMLEKFGTNRYIANLGHGVNKDVDPERVKTFVNAVHMYSEDINALK</sequence>
<evidence type="ECO:0000256" key="4">
    <source>
        <dbReference type="ARBA" id="ARBA00009935"/>
    </source>
</evidence>
<evidence type="ECO:0000256" key="12">
    <source>
        <dbReference type="ARBA" id="ARBA00048411"/>
    </source>
</evidence>
<gene>
    <name evidence="16" type="ORF">FSP39_023045</name>
</gene>
<comment type="caution">
    <text evidence="16">The sequence shown here is derived from an EMBL/GenBank/DDBJ whole genome shotgun (WGS) entry which is preliminary data.</text>
</comment>
<dbReference type="GO" id="GO:0005829">
    <property type="term" value="C:cytosol"/>
    <property type="evidence" value="ECO:0007669"/>
    <property type="project" value="TreeGrafter"/>
</dbReference>
<comment type="catalytic activity">
    <reaction evidence="12">
        <text>uroporphyrinogen III + 4 H(+) = coproporphyrinogen III + 4 CO2</text>
        <dbReference type="Rhea" id="RHEA:19865"/>
        <dbReference type="ChEBI" id="CHEBI:15378"/>
        <dbReference type="ChEBI" id="CHEBI:16526"/>
        <dbReference type="ChEBI" id="CHEBI:57308"/>
        <dbReference type="ChEBI" id="CHEBI:57309"/>
        <dbReference type="EC" id="4.1.1.37"/>
    </reaction>
    <physiologicalReaction direction="left-to-right" evidence="12">
        <dbReference type="Rhea" id="RHEA:19866"/>
    </physiologicalReaction>
</comment>
<evidence type="ECO:0000256" key="10">
    <source>
        <dbReference type="ARBA" id="ARBA00023239"/>
    </source>
</evidence>
<protein>
    <recommendedName>
        <fullName evidence="7 13">Uroporphyrinogen decarboxylase</fullName>
        <ecNumber evidence="6 13">4.1.1.37</ecNumber>
    </recommendedName>
</protein>
<dbReference type="EC" id="4.1.1.37" evidence="6 13"/>
<dbReference type="CDD" id="cd00717">
    <property type="entry name" value="URO-D"/>
    <property type="match status" value="1"/>
</dbReference>
<dbReference type="SUPFAM" id="SSF51726">
    <property type="entry name" value="UROD/MetE-like"/>
    <property type="match status" value="1"/>
</dbReference>
<evidence type="ECO:0000256" key="5">
    <source>
        <dbReference type="ARBA" id="ARBA00011738"/>
    </source>
</evidence>
<evidence type="ECO:0000256" key="8">
    <source>
        <dbReference type="ARBA" id="ARBA00022490"/>
    </source>
</evidence>
<dbReference type="GO" id="GO:0006783">
    <property type="term" value="P:heme biosynthetic process"/>
    <property type="evidence" value="ECO:0007669"/>
    <property type="project" value="TreeGrafter"/>
</dbReference>
<comment type="pathway">
    <text evidence="3 13">Porphyrin-containing compound metabolism; protoporphyrin-IX biosynthesis; coproporphyrinogen-III from 5-aminolevulinate: step 4/4.</text>
</comment>
<evidence type="ECO:0000256" key="14">
    <source>
        <dbReference type="RuleBase" id="RU004169"/>
    </source>
</evidence>
<dbReference type="PANTHER" id="PTHR21091">
    <property type="entry name" value="METHYLTETRAHYDROFOLATE:HOMOCYSTEINE METHYLTRANSFERASE RELATED"/>
    <property type="match status" value="1"/>
</dbReference>
<evidence type="ECO:0000256" key="7">
    <source>
        <dbReference type="ARBA" id="ARBA00014308"/>
    </source>
</evidence>
<name>A0AA88XTZ4_PINIB</name>
<dbReference type="NCBIfam" id="TIGR01464">
    <property type="entry name" value="hemE"/>
    <property type="match status" value="1"/>
</dbReference>
<reference evidence="16" key="1">
    <citation type="submission" date="2019-08" db="EMBL/GenBank/DDBJ databases">
        <title>The improved chromosome-level genome for the pearl oyster Pinctada fucata martensii using PacBio sequencing and Hi-C.</title>
        <authorList>
            <person name="Zheng Z."/>
        </authorList>
    </citation>
    <scope>NUCLEOTIDE SEQUENCE</scope>
    <source>
        <strain evidence="16">ZZ-2019</strain>
        <tissue evidence="16">Adductor muscle</tissue>
    </source>
</reference>
<dbReference type="AlphaFoldDB" id="A0AA88XTZ4"/>
<evidence type="ECO:0000256" key="9">
    <source>
        <dbReference type="ARBA" id="ARBA00022793"/>
    </source>
</evidence>
<evidence type="ECO:0000256" key="6">
    <source>
        <dbReference type="ARBA" id="ARBA00012288"/>
    </source>
</evidence>
<evidence type="ECO:0000256" key="13">
    <source>
        <dbReference type="RuleBase" id="RU000554"/>
    </source>
</evidence>
<keyword evidence="9 13" id="KW-0210">Decarboxylase</keyword>
<keyword evidence="17" id="KW-1185">Reference proteome</keyword>